<name>A0A1H9ZIN6_9BACT</name>
<dbReference type="AlphaFoldDB" id="A0A1H9ZIN6"/>
<evidence type="ECO:0000313" key="2">
    <source>
        <dbReference type="Proteomes" id="UP000198697"/>
    </source>
</evidence>
<dbReference type="STRING" id="82805.SAMN04487998_0347"/>
<dbReference type="InterPro" id="IPR025455">
    <property type="entry name" value="DUF4276"/>
</dbReference>
<keyword evidence="2" id="KW-1185">Reference proteome</keyword>
<dbReference type="EMBL" id="FOHS01000001">
    <property type="protein sequence ID" value="SES81505.1"/>
    <property type="molecule type" value="Genomic_DNA"/>
</dbReference>
<organism evidence="1 2">
    <name type="scientific">Hymenobacter actinosclerus</name>
    <dbReference type="NCBI Taxonomy" id="82805"/>
    <lineage>
        <taxon>Bacteria</taxon>
        <taxon>Pseudomonadati</taxon>
        <taxon>Bacteroidota</taxon>
        <taxon>Cytophagia</taxon>
        <taxon>Cytophagales</taxon>
        <taxon>Hymenobacteraceae</taxon>
        <taxon>Hymenobacter</taxon>
    </lineage>
</organism>
<evidence type="ECO:0008006" key="3">
    <source>
        <dbReference type="Google" id="ProtNLM"/>
    </source>
</evidence>
<sequence length="201" mass="22251">MRVEFLLEEESAEAALKILVPKLLPPHYVARFRVFEGCTDLLHQLTDLLKGYRRRISQPGQQDLRIVVLLDADGIAARRLAQMEASAATAGLLSYAQASAGQVFYVLNALAVQELEAWFLGDRQAIQAAYARVHAHHFSGLPADPDTIPDAWETLLRVLQKADARAKKGKVRWAESIAPHLDIPANKSPSFQDFCQGLALL</sequence>
<protein>
    <recommendedName>
        <fullName evidence="3">DUF4276 family protein</fullName>
    </recommendedName>
</protein>
<dbReference type="Proteomes" id="UP000198697">
    <property type="component" value="Unassembled WGS sequence"/>
</dbReference>
<dbReference type="OrthoDB" id="881805at2"/>
<evidence type="ECO:0000313" key="1">
    <source>
        <dbReference type="EMBL" id="SES81505.1"/>
    </source>
</evidence>
<gene>
    <name evidence="1" type="ORF">SAMN04487998_0347</name>
</gene>
<proteinExistence type="predicted"/>
<dbReference type="RefSeq" id="WP_092767658.1">
    <property type="nucleotide sequence ID" value="NZ_FOHS01000001.1"/>
</dbReference>
<dbReference type="Pfam" id="PF14103">
    <property type="entry name" value="DUF4276"/>
    <property type="match status" value="1"/>
</dbReference>
<reference evidence="2" key="1">
    <citation type="submission" date="2016-10" db="EMBL/GenBank/DDBJ databases">
        <authorList>
            <person name="Varghese N."/>
            <person name="Submissions S."/>
        </authorList>
    </citation>
    <scope>NUCLEOTIDE SEQUENCE [LARGE SCALE GENOMIC DNA]</scope>
    <source>
        <strain evidence="2">DSM 15310</strain>
    </source>
</reference>
<accession>A0A1H9ZIN6</accession>